<name>A0A1R3J9B4_COCAP</name>
<reference evidence="2 3" key="1">
    <citation type="submission" date="2013-09" db="EMBL/GenBank/DDBJ databases">
        <title>Corchorus capsularis genome sequencing.</title>
        <authorList>
            <person name="Alam M."/>
            <person name="Haque M.S."/>
            <person name="Islam M.S."/>
            <person name="Emdad E.M."/>
            <person name="Islam M.M."/>
            <person name="Ahmed B."/>
            <person name="Halim A."/>
            <person name="Hossen Q.M.M."/>
            <person name="Hossain M.Z."/>
            <person name="Ahmed R."/>
            <person name="Khan M.M."/>
            <person name="Islam R."/>
            <person name="Rashid M.M."/>
            <person name="Khan S.A."/>
            <person name="Rahman M.S."/>
            <person name="Alam M."/>
        </authorList>
    </citation>
    <scope>NUCLEOTIDE SEQUENCE [LARGE SCALE GENOMIC DNA]</scope>
    <source>
        <strain evidence="3">cv. CVL-1</strain>
        <tissue evidence="2">Whole seedling</tissue>
    </source>
</reference>
<feature type="compositionally biased region" description="Basic and acidic residues" evidence="1">
    <location>
        <begin position="51"/>
        <end position="60"/>
    </location>
</feature>
<dbReference type="EMBL" id="AWWV01008327">
    <property type="protein sequence ID" value="OMO91419.1"/>
    <property type="molecule type" value="Genomic_DNA"/>
</dbReference>
<protein>
    <submittedName>
        <fullName evidence="2">Uncharacterized protein</fullName>
    </submittedName>
</protein>
<gene>
    <name evidence="2" type="ORF">CCACVL1_07124</name>
</gene>
<feature type="compositionally biased region" description="Basic and acidic residues" evidence="1">
    <location>
        <begin position="28"/>
        <end position="44"/>
    </location>
</feature>
<proteinExistence type="predicted"/>
<dbReference type="Gramene" id="OMO91419">
    <property type="protein sequence ID" value="OMO91419"/>
    <property type="gene ID" value="CCACVL1_07124"/>
</dbReference>
<sequence length="66" mass="7610">MSESKIDSKIPESETKDVEALPLRPKKRDFPYDPTLRCEKEAVGSHHKKPRFEEDIETKAVEAPPF</sequence>
<dbReference type="AlphaFoldDB" id="A0A1R3J9B4"/>
<evidence type="ECO:0000313" key="3">
    <source>
        <dbReference type="Proteomes" id="UP000188268"/>
    </source>
</evidence>
<feature type="compositionally biased region" description="Basic and acidic residues" evidence="1">
    <location>
        <begin position="1"/>
        <end position="19"/>
    </location>
</feature>
<dbReference type="Proteomes" id="UP000188268">
    <property type="component" value="Unassembled WGS sequence"/>
</dbReference>
<comment type="caution">
    <text evidence="2">The sequence shown here is derived from an EMBL/GenBank/DDBJ whole genome shotgun (WGS) entry which is preliminary data.</text>
</comment>
<keyword evidence="3" id="KW-1185">Reference proteome</keyword>
<feature type="region of interest" description="Disordered" evidence="1">
    <location>
        <begin position="1"/>
        <end position="66"/>
    </location>
</feature>
<evidence type="ECO:0000313" key="2">
    <source>
        <dbReference type="EMBL" id="OMO91419.1"/>
    </source>
</evidence>
<evidence type="ECO:0000256" key="1">
    <source>
        <dbReference type="SAM" id="MobiDB-lite"/>
    </source>
</evidence>
<organism evidence="2 3">
    <name type="scientific">Corchorus capsularis</name>
    <name type="common">Jute</name>
    <dbReference type="NCBI Taxonomy" id="210143"/>
    <lineage>
        <taxon>Eukaryota</taxon>
        <taxon>Viridiplantae</taxon>
        <taxon>Streptophyta</taxon>
        <taxon>Embryophyta</taxon>
        <taxon>Tracheophyta</taxon>
        <taxon>Spermatophyta</taxon>
        <taxon>Magnoliopsida</taxon>
        <taxon>eudicotyledons</taxon>
        <taxon>Gunneridae</taxon>
        <taxon>Pentapetalae</taxon>
        <taxon>rosids</taxon>
        <taxon>malvids</taxon>
        <taxon>Malvales</taxon>
        <taxon>Malvaceae</taxon>
        <taxon>Grewioideae</taxon>
        <taxon>Apeibeae</taxon>
        <taxon>Corchorus</taxon>
    </lineage>
</organism>
<accession>A0A1R3J9B4</accession>